<dbReference type="AlphaFoldDB" id="A0A7G1KSP2"/>
<reference evidence="3 4" key="1">
    <citation type="submission" date="2020-08" db="EMBL/GenBank/DDBJ databases">
        <title>Genome Sequencing of Nocardia wallacei strain FMUON74 and assembly.</title>
        <authorList>
            <person name="Toyokawa M."/>
            <person name="Uesaka K."/>
        </authorList>
    </citation>
    <scope>NUCLEOTIDE SEQUENCE [LARGE SCALE GENOMIC DNA]</scope>
    <source>
        <strain evidence="3 4">FMUON74</strain>
    </source>
</reference>
<dbReference type="InterPro" id="IPR024344">
    <property type="entry name" value="MDMPI_metal-binding"/>
</dbReference>
<organism evidence="3 4">
    <name type="scientific">Nocardia wallacei</name>
    <dbReference type="NCBI Taxonomy" id="480035"/>
    <lineage>
        <taxon>Bacteria</taxon>
        <taxon>Bacillati</taxon>
        <taxon>Actinomycetota</taxon>
        <taxon>Actinomycetes</taxon>
        <taxon>Mycobacteriales</taxon>
        <taxon>Nocardiaceae</taxon>
        <taxon>Nocardia</taxon>
    </lineage>
</organism>
<dbReference type="NCBIfam" id="TIGR03083">
    <property type="entry name" value="maleylpyruvate isomerase family mycothiol-dependent enzyme"/>
    <property type="match status" value="1"/>
</dbReference>
<feature type="domain" description="Mycothiol-dependent maleylpyruvate isomerase metal-binding" evidence="2">
    <location>
        <begin position="20"/>
        <end position="137"/>
    </location>
</feature>
<dbReference type="KEGG" id="nwl:NWFMUON74_60270"/>
<name>A0A7G1KSP2_9NOCA</name>
<dbReference type="InterPro" id="IPR017517">
    <property type="entry name" value="Maleyloyr_isom"/>
</dbReference>
<gene>
    <name evidence="3" type="ORF">NWFMUON74_60270</name>
</gene>
<dbReference type="Pfam" id="PF11716">
    <property type="entry name" value="MDMPI_N"/>
    <property type="match status" value="1"/>
</dbReference>
<dbReference type="GO" id="GO:0005886">
    <property type="term" value="C:plasma membrane"/>
    <property type="evidence" value="ECO:0007669"/>
    <property type="project" value="TreeGrafter"/>
</dbReference>
<evidence type="ECO:0008006" key="5">
    <source>
        <dbReference type="Google" id="ProtNLM"/>
    </source>
</evidence>
<feature type="domain" description="MDMPI C-terminal" evidence="1">
    <location>
        <begin position="150"/>
        <end position="252"/>
    </location>
</feature>
<dbReference type="Pfam" id="PF07398">
    <property type="entry name" value="MDMPI_C"/>
    <property type="match status" value="1"/>
</dbReference>
<dbReference type="InterPro" id="IPR010872">
    <property type="entry name" value="MDMPI_C-term_domain"/>
</dbReference>
<evidence type="ECO:0000313" key="4">
    <source>
        <dbReference type="Proteomes" id="UP000516173"/>
    </source>
</evidence>
<dbReference type="EMBL" id="AP023396">
    <property type="protein sequence ID" value="BCK58255.1"/>
    <property type="molecule type" value="Genomic_DNA"/>
</dbReference>
<dbReference type="RefSeq" id="WP_187685027.1">
    <property type="nucleotide sequence ID" value="NZ_AP023396.1"/>
</dbReference>
<keyword evidence="4" id="KW-1185">Reference proteome</keyword>
<proteinExistence type="predicted"/>
<evidence type="ECO:0000259" key="2">
    <source>
        <dbReference type="Pfam" id="PF11716"/>
    </source>
</evidence>
<dbReference type="InterPro" id="IPR034660">
    <property type="entry name" value="DinB/YfiT-like"/>
</dbReference>
<dbReference type="GO" id="GO:0046872">
    <property type="term" value="F:metal ion binding"/>
    <property type="evidence" value="ECO:0007669"/>
    <property type="project" value="InterPro"/>
</dbReference>
<dbReference type="PANTHER" id="PTHR40758:SF1">
    <property type="entry name" value="CONSERVED PROTEIN"/>
    <property type="match status" value="1"/>
</dbReference>
<dbReference type="GeneID" id="80350446"/>
<protein>
    <recommendedName>
        <fullName evidence="5">Mycothiol-dependent maleylpyruvate isomerase metal-binding domain-containing protein</fullName>
    </recommendedName>
</protein>
<evidence type="ECO:0000259" key="1">
    <source>
        <dbReference type="Pfam" id="PF07398"/>
    </source>
</evidence>
<sequence length="261" mass="28618">MTDYPNGLLTAADYQVRLQQAADSMVAATQAGPLDAIVPACPGWTLRDLVVHVGEVHQWARANITDLERAPRHTTVPPSPDEDLATWYRRCFDDLAEVLESTDPAAPAWTVQPSNRTAGFWSRRQCHELAMHVVDARQAQNAVTYYEPALAVDGLSEIFDVWVYRRPAWRVPPVDLAAPVEVSCTDRDARWVLAPTGSAEPPEYEAFGPTPPATAPAPAAAIRGEAAELLLMFWGRADPSSVTIDGDAELVRRLLDSRITP</sequence>
<evidence type="ECO:0000313" key="3">
    <source>
        <dbReference type="EMBL" id="BCK58255.1"/>
    </source>
</evidence>
<accession>A0A7G1KSP2</accession>
<dbReference type="Proteomes" id="UP000516173">
    <property type="component" value="Chromosome"/>
</dbReference>
<dbReference type="SUPFAM" id="SSF109854">
    <property type="entry name" value="DinB/YfiT-like putative metalloenzymes"/>
    <property type="match status" value="1"/>
</dbReference>
<dbReference type="PANTHER" id="PTHR40758">
    <property type="entry name" value="CONSERVED PROTEIN"/>
    <property type="match status" value="1"/>
</dbReference>